<dbReference type="InterPro" id="IPR001680">
    <property type="entry name" value="WD40_rpt"/>
</dbReference>
<dbReference type="InterPro" id="IPR015943">
    <property type="entry name" value="WD40/YVTN_repeat-like_dom_sf"/>
</dbReference>
<evidence type="ECO:0000313" key="1">
    <source>
        <dbReference type="EMBL" id="KAJ8994023.1"/>
    </source>
</evidence>
<dbReference type="SUPFAM" id="SSF50978">
    <property type="entry name" value="WD40 repeat-like"/>
    <property type="match status" value="1"/>
</dbReference>
<dbReference type="InterPro" id="IPR036322">
    <property type="entry name" value="WD40_repeat_dom_sf"/>
</dbReference>
<dbReference type="PROSITE" id="PS50896">
    <property type="entry name" value="LISH"/>
    <property type="match status" value="1"/>
</dbReference>
<protein>
    <recommendedName>
        <fullName evidence="3">LisH domain-containing protein</fullName>
    </recommendedName>
</protein>
<evidence type="ECO:0008006" key="3">
    <source>
        <dbReference type="Google" id="ProtNLM"/>
    </source>
</evidence>
<gene>
    <name evidence="1" type="ORF">HRR80_002519</name>
</gene>
<reference evidence="1" key="1">
    <citation type="submission" date="2023-01" db="EMBL/GenBank/DDBJ databases">
        <title>Exophiala dermititidis isolated from Cystic Fibrosis Patient.</title>
        <authorList>
            <person name="Kurbessoian T."/>
            <person name="Crocker A."/>
            <person name="Murante D."/>
            <person name="Hogan D.A."/>
            <person name="Stajich J.E."/>
        </authorList>
    </citation>
    <scope>NUCLEOTIDE SEQUENCE</scope>
    <source>
        <strain evidence="1">Ex8</strain>
    </source>
</reference>
<comment type="caution">
    <text evidence="1">The sequence shown here is derived from an EMBL/GenBank/DDBJ whole genome shotgun (WGS) entry which is preliminary data.</text>
</comment>
<organism evidence="1 2">
    <name type="scientific">Exophiala dermatitidis</name>
    <name type="common">Black yeast-like fungus</name>
    <name type="synonym">Wangiella dermatitidis</name>
    <dbReference type="NCBI Taxonomy" id="5970"/>
    <lineage>
        <taxon>Eukaryota</taxon>
        <taxon>Fungi</taxon>
        <taxon>Dikarya</taxon>
        <taxon>Ascomycota</taxon>
        <taxon>Pezizomycotina</taxon>
        <taxon>Eurotiomycetes</taxon>
        <taxon>Chaetothyriomycetidae</taxon>
        <taxon>Chaetothyriales</taxon>
        <taxon>Herpotrichiellaceae</taxon>
        <taxon>Exophiala</taxon>
    </lineage>
</organism>
<dbReference type="InterPro" id="IPR006594">
    <property type="entry name" value="LisH"/>
</dbReference>
<accession>A0AAN6EZ90</accession>
<proteinExistence type="predicted"/>
<sequence>MPATDSAAVIVARFLKANHYSETLEAFLAEAGLPENAGVTNPGDWTIEKILEEKKQFDASLAFEKKGDGLQTGWSLPAPSKAVEPQISVRSNVLCVSGHQENEADDGVIFVTAADRSWNRISTNAPFALLGTVSDAHASPVLSISTLPGGYVFSTSMSGQLALHDSEGRLLDKCRDHLKYAVHVVSGLTQQGRWIVATAGWDQKVHIYAPEFELATNFEPNAHVSRTNDEPYIPGLLRDPIRTITMQTNPESMVLVRHPDTSDLYLVVSRRDSTFLYYYRITPTSQESASSRGSETTYSVQETGKQNLAPHSNAWVAFTPSCLAVCPTDPQLLAVATSHLPHMKLIIVRLLFPTATYDPNTNTAAVTDSQTVTPASQARAALALQDREDSAIKLHVSTMAPQTPYSTPQVVWRPGGQGVFINADDGVIRGVDTQSGKVVATLRAHEVGTKVRTLYAGWEAGEKDEILVSGGFDKKVFFWRVEKE</sequence>
<dbReference type="Gene3D" id="2.130.10.10">
    <property type="entry name" value="YVTN repeat-like/Quinoprotein amine dehydrogenase"/>
    <property type="match status" value="2"/>
</dbReference>
<dbReference type="Proteomes" id="UP001161757">
    <property type="component" value="Unassembled WGS sequence"/>
</dbReference>
<dbReference type="EMBL" id="JAJGCB010000003">
    <property type="protein sequence ID" value="KAJ8994023.1"/>
    <property type="molecule type" value="Genomic_DNA"/>
</dbReference>
<dbReference type="SMART" id="SM00320">
    <property type="entry name" value="WD40"/>
    <property type="match status" value="3"/>
</dbReference>
<dbReference type="AlphaFoldDB" id="A0AAN6EZ90"/>
<evidence type="ECO:0000313" key="2">
    <source>
        <dbReference type="Proteomes" id="UP001161757"/>
    </source>
</evidence>
<name>A0AAN6EZ90_EXODE</name>